<evidence type="ECO:0000256" key="1">
    <source>
        <dbReference type="SAM" id="MobiDB-lite"/>
    </source>
</evidence>
<proteinExistence type="predicted"/>
<protein>
    <submittedName>
        <fullName evidence="2">Solute carrier family 36 member 3</fullName>
    </submittedName>
</protein>
<evidence type="ECO:0000313" key="3">
    <source>
        <dbReference type="Proteomes" id="UP000550707"/>
    </source>
</evidence>
<gene>
    <name evidence="2" type="ORF">HJG59_016788</name>
</gene>
<evidence type="ECO:0000313" key="2">
    <source>
        <dbReference type="EMBL" id="KAF6482105.1"/>
    </source>
</evidence>
<sequence>MDARTGGRFPSPLTAGVPRRCCRLVPDRGNRGQQGTEPGPTSGYQDLQSNGALFLPVTLFTLPYSTKG</sequence>
<dbReference type="Proteomes" id="UP000550707">
    <property type="component" value="Unassembled WGS sequence"/>
</dbReference>
<dbReference type="AlphaFoldDB" id="A0A7J8ID42"/>
<feature type="region of interest" description="Disordered" evidence="1">
    <location>
        <begin position="24"/>
        <end position="48"/>
    </location>
</feature>
<accession>A0A7J8ID42</accession>
<keyword evidence="3" id="KW-1185">Reference proteome</keyword>
<reference evidence="2 3" key="1">
    <citation type="journal article" date="2020" name="Nature">
        <title>Six reference-quality genomes reveal evolution of bat adaptations.</title>
        <authorList>
            <person name="Jebb D."/>
            <person name="Huang Z."/>
            <person name="Pippel M."/>
            <person name="Hughes G.M."/>
            <person name="Lavrichenko K."/>
            <person name="Devanna P."/>
            <person name="Winkler S."/>
            <person name="Jermiin L.S."/>
            <person name="Skirmuntt E.C."/>
            <person name="Katzourakis A."/>
            <person name="Burkitt-Gray L."/>
            <person name="Ray D.A."/>
            <person name="Sullivan K.A.M."/>
            <person name="Roscito J.G."/>
            <person name="Kirilenko B.M."/>
            <person name="Davalos L.M."/>
            <person name="Corthals A.P."/>
            <person name="Power M.L."/>
            <person name="Jones G."/>
            <person name="Ransome R.D."/>
            <person name="Dechmann D.K.N."/>
            <person name="Locatelli A.G."/>
            <person name="Puechmaille S.J."/>
            <person name="Fedrigo O."/>
            <person name="Jarvis E.D."/>
            <person name="Hiller M."/>
            <person name="Vernes S.C."/>
            <person name="Myers E.W."/>
            <person name="Teeling E.C."/>
        </authorList>
    </citation>
    <scope>NUCLEOTIDE SEQUENCE [LARGE SCALE GENOMIC DNA]</scope>
    <source>
        <strain evidence="2">MMolMol1</strain>
        <tissue evidence="2">Muscle</tissue>
    </source>
</reference>
<comment type="caution">
    <text evidence="2">The sequence shown here is derived from an EMBL/GenBank/DDBJ whole genome shotgun (WGS) entry which is preliminary data.</text>
</comment>
<name>A0A7J8ID42_MOLMO</name>
<organism evidence="2 3">
    <name type="scientific">Molossus molossus</name>
    <name type="common">Pallas' mastiff bat</name>
    <name type="synonym">Vespertilio molossus</name>
    <dbReference type="NCBI Taxonomy" id="27622"/>
    <lineage>
        <taxon>Eukaryota</taxon>
        <taxon>Metazoa</taxon>
        <taxon>Chordata</taxon>
        <taxon>Craniata</taxon>
        <taxon>Vertebrata</taxon>
        <taxon>Euteleostomi</taxon>
        <taxon>Mammalia</taxon>
        <taxon>Eutheria</taxon>
        <taxon>Laurasiatheria</taxon>
        <taxon>Chiroptera</taxon>
        <taxon>Yangochiroptera</taxon>
        <taxon>Molossidae</taxon>
        <taxon>Molossus</taxon>
    </lineage>
</organism>
<dbReference type="EMBL" id="JACASF010000004">
    <property type="protein sequence ID" value="KAF6482105.1"/>
    <property type="molecule type" value="Genomic_DNA"/>
</dbReference>